<feature type="transmembrane region" description="Helical" evidence="1">
    <location>
        <begin position="361"/>
        <end position="383"/>
    </location>
</feature>
<comment type="caution">
    <text evidence="2">The sequence shown here is derived from an EMBL/GenBank/DDBJ whole genome shotgun (WGS) entry which is preliminary data.</text>
</comment>
<sequence>MFKKELIAIFFIIIIVLIGYHEIFLGANFFTNADPLGSSHLTYRTPINGWRPDIRFGGSLFLGDPGESHPWSLTSLFEKIPLSQKDSYSFLVILLGICTALSLYFFLRQVVPELGRYVAILAPLSVFCQEQFNSQHARLRCTLSVGVPLFLMLLYSFYKKPRLLHYFFASLLFWFVAFMGTLWGLTQMLTIGVLFSILYTLYFKEDLRLMVIKFFSIYILGNLTMICLGMWVFYSFFWEYIHNLDLPGIPWRPLGHFFNALMIMPLITVFFIFHRSKNFWEYALKWLVILIVAQYGLVKLFPFYGDILAFISHKSSTIINLSIYEGGYFPLQIGLIAIFLSKASKKNSTIKKLWASRIQTGIAYLLITSYFCLLLFALISILLPELIPTVISYVVQTFGPQHLGNYSNEFLIYVVSFIIRRLQHAMSWHAILFYVSSILLVALFIKNKWFFNNPHKQKVLIPSLLLLNGIMFSWTVYPLNYEKFQKRNNRKI</sequence>
<feature type="transmembrane region" description="Helical" evidence="1">
    <location>
        <begin position="426"/>
        <end position="445"/>
    </location>
</feature>
<keyword evidence="1" id="KW-0812">Transmembrane</keyword>
<protein>
    <recommendedName>
        <fullName evidence="4">Glycosyltransferase RgtA/B/C/D-like domain-containing protein</fullName>
    </recommendedName>
</protein>
<dbReference type="AlphaFoldDB" id="A0A0G0W5M4"/>
<gene>
    <name evidence="2" type="ORF">UU24_C0006G0029</name>
</gene>
<organism evidence="2 3">
    <name type="scientific">Candidatus Nomurabacteria bacterium GW2011_GWA2_40_9</name>
    <dbReference type="NCBI Taxonomy" id="1618734"/>
    <lineage>
        <taxon>Bacteria</taxon>
        <taxon>Candidatus Nomuraibacteriota</taxon>
    </lineage>
</organism>
<feature type="transmembrane region" description="Helical" evidence="1">
    <location>
        <begin position="460"/>
        <end position="481"/>
    </location>
</feature>
<feature type="transmembrane region" description="Helical" evidence="1">
    <location>
        <begin position="215"/>
        <end position="237"/>
    </location>
</feature>
<keyword evidence="1" id="KW-0472">Membrane</keyword>
<feature type="transmembrane region" description="Helical" evidence="1">
    <location>
        <begin position="88"/>
        <end position="107"/>
    </location>
</feature>
<evidence type="ECO:0000313" key="2">
    <source>
        <dbReference type="EMBL" id="KKR79535.1"/>
    </source>
</evidence>
<feature type="transmembrane region" description="Helical" evidence="1">
    <location>
        <begin position="286"/>
        <end position="305"/>
    </location>
</feature>
<proteinExistence type="predicted"/>
<evidence type="ECO:0000313" key="3">
    <source>
        <dbReference type="Proteomes" id="UP000034749"/>
    </source>
</evidence>
<keyword evidence="1" id="KW-1133">Transmembrane helix</keyword>
<feature type="transmembrane region" description="Helical" evidence="1">
    <location>
        <begin position="170"/>
        <end position="203"/>
    </location>
</feature>
<accession>A0A0G0W5M4</accession>
<dbReference type="EMBL" id="LBZW01000006">
    <property type="protein sequence ID" value="KKR79535.1"/>
    <property type="molecule type" value="Genomic_DNA"/>
</dbReference>
<feature type="transmembrane region" description="Helical" evidence="1">
    <location>
        <begin position="257"/>
        <end position="274"/>
    </location>
</feature>
<dbReference type="Proteomes" id="UP000034749">
    <property type="component" value="Unassembled WGS sequence"/>
</dbReference>
<feature type="transmembrane region" description="Helical" evidence="1">
    <location>
        <begin position="7"/>
        <end position="30"/>
    </location>
</feature>
<feature type="transmembrane region" description="Helical" evidence="1">
    <location>
        <begin position="317"/>
        <end position="340"/>
    </location>
</feature>
<evidence type="ECO:0008006" key="4">
    <source>
        <dbReference type="Google" id="ProtNLM"/>
    </source>
</evidence>
<feature type="transmembrane region" description="Helical" evidence="1">
    <location>
        <begin position="139"/>
        <end position="158"/>
    </location>
</feature>
<reference evidence="2 3" key="1">
    <citation type="journal article" date="2015" name="Nature">
        <title>rRNA introns, odd ribosomes, and small enigmatic genomes across a large radiation of phyla.</title>
        <authorList>
            <person name="Brown C.T."/>
            <person name="Hug L.A."/>
            <person name="Thomas B.C."/>
            <person name="Sharon I."/>
            <person name="Castelle C.J."/>
            <person name="Singh A."/>
            <person name="Wilkins M.J."/>
            <person name="Williams K.H."/>
            <person name="Banfield J.F."/>
        </authorList>
    </citation>
    <scope>NUCLEOTIDE SEQUENCE [LARGE SCALE GENOMIC DNA]</scope>
</reference>
<feature type="transmembrane region" description="Helical" evidence="1">
    <location>
        <begin position="403"/>
        <end position="419"/>
    </location>
</feature>
<name>A0A0G0W5M4_9BACT</name>
<evidence type="ECO:0000256" key="1">
    <source>
        <dbReference type="SAM" id="Phobius"/>
    </source>
</evidence>